<proteinExistence type="predicted"/>
<dbReference type="Proteomes" id="UP001165041">
    <property type="component" value="Unassembled WGS sequence"/>
</dbReference>
<dbReference type="AlphaFoldDB" id="A0A9W6QIC1"/>
<evidence type="ECO:0000313" key="3">
    <source>
        <dbReference type="Proteomes" id="UP001165041"/>
    </source>
</evidence>
<evidence type="ECO:0000256" key="1">
    <source>
        <dbReference type="SAM" id="MobiDB-lite"/>
    </source>
</evidence>
<protein>
    <submittedName>
        <fullName evidence="2">Uncharacterized protein</fullName>
    </submittedName>
</protein>
<name>A0A9W6QIC1_9ACTN</name>
<feature type="region of interest" description="Disordered" evidence="1">
    <location>
        <begin position="320"/>
        <end position="342"/>
    </location>
</feature>
<accession>A0A9W6QIC1</accession>
<reference evidence="2" key="1">
    <citation type="submission" date="2023-02" db="EMBL/GenBank/DDBJ databases">
        <title>Kitasatospora phosalacinea NBRC 14627.</title>
        <authorList>
            <person name="Ichikawa N."/>
            <person name="Sato H."/>
            <person name="Tonouchi N."/>
        </authorList>
    </citation>
    <scope>NUCLEOTIDE SEQUENCE</scope>
    <source>
        <strain evidence="2">NBRC 14627</strain>
    </source>
</reference>
<organism evidence="2 3">
    <name type="scientific">Kitasatospora phosalacinea</name>
    <dbReference type="NCBI Taxonomy" id="2065"/>
    <lineage>
        <taxon>Bacteria</taxon>
        <taxon>Bacillati</taxon>
        <taxon>Actinomycetota</taxon>
        <taxon>Actinomycetes</taxon>
        <taxon>Kitasatosporales</taxon>
        <taxon>Streptomycetaceae</taxon>
        <taxon>Kitasatospora</taxon>
    </lineage>
</organism>
<sequence length="342" mass="37631">MLACFVISTRDPHQEQARRNLLQHVVDGHYPPVMNPLLAASLLPKQPETWQPISRRLAGEPLEDPIEDFPNYLRDGLVHWAERQVKEDLARKVLLRLRMQQMEYSTMASSLCKRLANPYVDRALDILDALVFFGRLPLAKALDELEEILFDGGSVWRVDLQEGCLERRVDSATKALVQQARESAARSGRDEASALLATAWAKTYGVHPEPDAAYAAAVKAVEFVAGRIVLPKNTDPSLGQVLSTLDQGRQKYEMAIPAADGNPASIDAFVSVLELFYRGHRDRHAGGSTNVPTTQASAEAAVPLAALLVHWFTQGVVRKLPDQPKRRRKSGSGGEVGSTTAG</sequence>
<dbReference type="EMBL" id="BSSA01000043">
    <property type="protein sequence ID" value="GLW74967.1"/>
    <property type="molecule type" value="Genomic_DNA"/>
</dbReference>
<comment type="caution">
    <text evidence="2">The sequence shown here is derived from an EMBL/GenBank/DDBJ whole genome shotgun (WGS) entry which is preliminary data.</text>
</comment>
<gene>
    <name evidence="2" type="ORF">Kpho02_72640</name>
</gene>
<evidence type="ECO:0000313" key="2">
    <source>
        <dbReference type="EMBL" id="GLW74967.1"/>
    </source>
</evidence>